<evidence type="ECO:0000256" key="4">
    <source>
        <dbReference type="ARBA" id="ARBA00022491"/>
    </source>
</evidence>
<dbReference type="Pfam" id="PF09757">
    <property type="entry name" value="Arb2-like"/>
    <property type="match status" value="1"/>
</dbReference>
<evidence type="ECO:0000256" key="10">
    <source>
        <dbReference type="ARBA" id="ARBA00048287"/>
    </source>
</evidence>
<feature type="compositionally biased region" description="Gly residues" evidence="11">
    <location>
        <begin position="915"/>
        <end position="933"/>
    </location>
</feature>
<feature type="compositionally biased region" description="Gly residues" evidence="11">
    <location>
        <begin position="1028"/>
        <end position="1040"/>
    </location>
</feature>
<dbReference type="PANTHER" id="PTHR10625">
    <property type="entry name" value="HISTONE DEACETYLASE HDAC1-RELATED"/>
    <property type="match status" value="1"/>
</dbReference>
<feature type="compositionally biased region" description="Low complexity" evidence="11">
    <location>
        <begin position="1070"/>
        <end position="1094"/>
    </location>
</feature>
<evidence type="ECO:0000256" key="7">
    <source>
        <dbReference type="ARBA" id="ARBA00023015"/>
    </source>
</evidence>
<feature type="compositionally biased region" description="Polar residues" evidence="11">
    <location>
        <begin position="1"/>
        <end position="12"/>
    </location>
</feature>
<evidence type="ECO:0000256" key="8">
    <source>
        <dbReference type="ARBA" id="ARBA00023163"/>
    </source>
</evidence>
<evidence type="ECO:0000256" key="2">
    <source>
        <dbReference type="ARBA" id="ARBA00007738"/>
    </source>
</evidence>
<evidence type="ECO:0000256" key="6">
    <source>
        <dbReference type="ARBA" id="ARBA00022853"/>
    </source>
</evidence>
<sequence>MSSEADSIASSKAQEDVVMMSVPEHLDQAGRTSLSINGSSSNEQSDASAVSPSTVTVDPSSSTTSNSSSSGGTSSAVTGEGTFGANGMIVGSVYQAAQNGELLGQPGVLEGRSTRTGYVYDVRMKYHCNVHGDDDHPEDPRRIWRIYDALNTAGCTDRMIKVPTREATTEELELVHSDDHIVTITKTSAMSKDELLNVANQYNSIYLNQTSAFCARLSCGSLLELCKTVALGHVLNGVAIIRPPGHHAEPNCAGGFCLYNNVAVAARYLQQNFGMKKIFILDWDVHHGNGTQRAFIDDPNVLYCSLHRFENGTFYPGDPIQGAHTMVGEGPGRGKNVNIPWAGPGMGDSEYIYAFHKVVMPIAYEFAPDFVLVSAGFDAAKGDQIGENLVTPAAYGHMTSMLKSLAGGRIILALEGGYNLDSIAVSGLASVKALLNDPLEPLEPIVPNASCVQTIHEVLEVQSRYWKSLTPLYLDPLNDSMDDGKMVVALSKILSVYRREFLFNQHDMIKLPIANEAHGEDLLNNVHCTQDLYSSKPLFLFVHNLGDFCARTSGASNIIRPEKSVLVDTVAQYIDNIIKSGYELVDVVVPFNPATEDEKVELKERMTNLLVDIWDNFVYMTGYSRRIVLLAAGFGCHSMVSFMNQRQKDMINLVGCAVMVPGGEESLPQVTKRLGPWYVENSFVVVADDHPIWDRVNQRANNRVGRNMERVSDSLMHLYNTMFVEIETKLKSLPPLPEQQPMEEIVAKSIRRQDGKIDQAEDDGPTTASGLQEEAESANGSSVSNGSGSPYQDLSRHPSQQPQHHPPPLQHQQHHQPQPPPPPQLQQQQMMTGSQRVQPIPPEFQTSSPPVQRPPSATPSSLVDRNPPMYPARSQPYPSPNLGGGHSGASSPRMTSRADQGRPGQMPSPYRIPASGGGSPGHGPIASGGGAPPLGGQQHGKFMGHHELNGAGGGRPPPTSGSAAPPVGYYPTSSPTSASSPHPPQPLHGMPPQHPAQQPQQQQQQQQQQAPSHSSHSPPVHPIHGAPGRSGSGGGVGSGGSYESPGSHHPHHPDQISSSRGPSGPAMYWPAAPSQSSTSPSPSNGSPSHLSGSSAAGGPGSGSGRPGSAGGQPQGPAYHAHAHHHSHPPPPASHGQPPHSYYSGTGSTFSHAAPPPHSQQQQQPGPPPPGHYYAQQASQSSQQQQRRR</sequence>
<evidence type="ECO:0000256" key="3">
    <source>
        <dbReference type="ARBA" id="ARBA00012111"/>
    </source>
</evidence>
<dbReference type="InterPro" id="IPR023801">
    <property type="entry name" value="His_deacetylse_dom"/>
</dbReference>
<comment type="catalytic activity">
    <reaction evidence="10">
        <text>N(6)-acetyl-L-lysyl-[histone] + H2O = L-lysyl-[histone] + acetate</text>
        <dbReference type="Rhea" id="RHEA:58196"/>
        <dbReference type="Rhea" id="RHEA-COMP:9845"/>
        <dbReference type="Rhea" id="RHEA-COMP:11338"/>
        <dbReference type="ChEBI" id="CHEBI:15377"/>
        <dbReference type="ChEBI" id="CHEBI:29969"/>
        <dbReference type="ChEBI" id="CHEBI:30089"/>
        <dbReference type="ChEBI" id="CHEBI:61930"/>
        <dbReference type="EC" id="3.5.1.98"/>
    </reaction>
</comment>
<dbReference type="InterPro" id="IPR019154">
    <property type="entry name" value="Arb2-like_domain"/>
</dbReference>
<feature type="compositionally biased region" description="Low complexity" evidence="11">
    <location>
        <begin position="45"/>
        <end position="79"/>
    </location>
</feature>
<feature type="compositionally biased region" description="Gly residues" evidence="11">
    <location>
        <begin position="1095"/>
        <end position="1113"/>
    </location>
</feature>
<feature type="compositionally biased region" description="Low complexity" evidence="11">
    <location>
        <begin position="987"/>
        <end position="1027"/>
    </location>
</feature>
<feature type="compositionally biased region" description="Low complexity" evidence="11">
    <location>
        <begin position="1171"/>
        <end position="1188"/>
    </location>
</feature>
<reference evidence="14" key="1">
    <citation type="journal article" date="2020" name="Fungal Divers.">
        <title>Resolving the Mortierellaceae phylogeny through synthesis of multi-gene phylogenetics and phylogenomics.</title>
        <authorList>
            <person name="Vandepol N."/>
            <person name="Liber J."/>
            <person name="Desiro A."/>
            <person name="Na H."/>
            <person name="Kennedy M."/>
            <person name="Barry K."/>
            <person name="Grigoriev I.V."/>
            <person name="Miller A.N."/>
            <person name="O'Donnell K."/>
            <person name="Stajich J.E."/>
            <person name="Bonito G."/>
        </authorList>
    </citation>
    <scope>NUCLEOTIDE SEQUENCE</scope>
    <source>
        <strain evidence="14">BC1065</strain>
    </source>
</reference>
<feature type="region of interest" description="Disordered" evidence="11">
    <location>
        <begin position="752"/>
        <end position="1188"/>
    </location>
</feature>
<feature type="domain" description="Histone deacetylase" evidence="12">
    <location>
        <begin position="136"/>
        <end position="432"/>
    </location>
</feature>
<keyword evidence="6" id="KW-0156">Chromatin regulator</keyword>
<evidence type="ECO:0000259" key="12">
    <source>
        <dbReference type="Pfam" id="PF00850"/>
    </source>
</evidence>
<dbReference type="InterPro" id="IPR037138">
    <property type="entry name" value="His_deacetylse_dom_sf"/>
</dbReference>
<dbReference type="EMBL" id="JAAAJB010000475">
    <property type="protein sequence ID" value="KAG0255156.1"/>
    <property type="molecule type" value="Genomic_DNA"/>
</dbReference>
<dbReference type="GO" id="GO:0141221">
    <property type="term" value="F:histone deacetylase activity, hydrolytic mechanism"/>
    <property type="evidence" value="ECO:0007669"/>
    <property type="project" value="UniProtKB-EC"/>
</dbReference>
<dbReference type="PRINTS" id="PR01270">
    <property type="entry name" value="HDASUPER"/>
</dbReference>
<dbReference type="AlphaFoldDB" id="A0A9P6U150"/>
<dbReference type="EC" id="3.5.1.98" evidence="3"/>
<keyword evidence="8" id="KW-0804">Transcription</keyword>
<comment type="similarity">
    <text evidence="2">Belongs to the histone deacetylase family. HD type 2 subfamily.</text>
</comment>
<dbReference type="Proteomes" id="UP000807716">
    <property type="component" value="Unassembled WGS sequence"/>
</dbReference>
<dbReference type="PANTHER" id="PTHR10625:SF5">
    <property type="entry name" value="HISTONE DEACETYLASE"/>
    <property type="match status" value="1"/>
</dbReference>
<dbReference type="InterPro" id="IPR000286">
    <property type="entry name" value="HDACs"/>
</dbReference>
<feature type="region of interest" description="Disordered" evidence="11">
    <location>
        <begin position="1"/>
        <end position="79"/>
    </location>
</feature>
<dbReference type="SUPFAM" id="SSF52768">
    <property type="entry name" value="Arginase/deacetylase"/>
    <property type="match status" value="1"/>
</dbReference>
<comment type="caution">
    <text evidence="14">The sequence shown here is derived from an EMBL/GenBank/DDBJ whole genome shotgun (WGS) entry which is preliminary data.</text>
</comment>
<gene>
    <name evidence="14" type="primary">HDA1</name>
    <name evidence="14" type="ORF">DFQ27_006407</name>
</gene>
<feature type="compositionally biased region" description="Polar residues" evidence="11">
    <location>
        <begin position="30"/>
        <end position="44"/>
    </location>
</feature>
<comment type="subcellular location">
    <subcellularLocation>
        <location evidence="1">Nucleus</location>
    </subcellularLocation>
</comment>
<keyword evidence="15" id="KW-1185">Reference proteome</keyword>
<evidence type="ECO:0000256" key="5">
    <source>
        <dbReference type="ARBA" id="ARBA00022801"/>
    </source>
</evidence>
<dbReference type="InterPro" id="IPR023696">
    <property type="entry name" value="Ureohydrolase_dom_sf"/>
</dbReference>
<keyword evidence="7" id="KW-0805">Transcription regulation</keyword>
<dbReference type="OrthoDB" id="424012at2759"/>
<keyword evidence="4" id="KW-0678">Repressor</keyword>
<accession>A0A9P6U150</accession>
<dbReference type="GO" id="GO:0000118">
    <property type="term" value="C:histone deacetylase complex"/>
    <property type="evidence" value="ECO:0007669"/>
    <property type="project" value="TreeGrafter"/>
</dbReference>
<protein>
    <recommendedName>
        <fullName evidence="3">histone deacetylase</fullName>
        <ecNumber evidence="3">3.5.1.98</ecNumber>
    </recommendedName>
</protein>
<feature type="compositionally biased region" description="Low complexity" evidence="11">
    <location>
        <begin position="777"/>
        <end position="789"/>
    </location>
</feature>
<feature type="domain" description="Arb2-like" evidence="13">
    <location>
        <begin position="490"/>
        <end position="727"/>
    </location>
</feature>
<evidence type="ECO:0000313" key="14">
    <source>
        <dbReference type="EMBL" id="KAG0255156.1"/>
    </source>
</evidence>
<keyword evidence="5" id="KW-0378">Hydrolase</keyword>
<evidence type="ECO:0000313" key="15">
    <source>
        <dbReference type="Proteomes" id="UP000807716"/>
    </source>
</evidence>
<feature type="compositionally biased region" description="Polar residues" evidence="11">
    <location>
        <begin position="888"/>
        <end position="898"/>
    </location>
</feature>
<evidence type="ECO:0000256" key="11">
    <source>
        <dbReference type="SAM" id="MobiDB-lite"/>
    </source>
</evidence>
<dbReference type="Pfam" id="PF00850">
    <property type="entry name" value="Hist_deacetyl"/>
    <property type="match status" value="1"/>
</dbReference>
<dbReference type="GO" id="GO:0040029">
    <property type="term" value="P:epigenetic regulation of gene expression"/>
    <property type="evidence" value="ECO:0007669"/>
    <property type="project" value="TreeGrafter"/>
</dbReference>
<dbReference type="Gene3D" id="3.40.800.20">
    <property type="entry name" value="Histone deacetylase domain"/>
    <property type="match status" value="1"/>
</dbReference>
<evidence type="ECO:0000256" key="9">
    <source>
        <dbReference type="ARBA" id="ARBA00023242"/>
    </source>
</evidence>
<evidence type="ECO:0000259" key="13">
    <source>
        <dbReference type="Pfam" id="PF09757"/>
    </source>
</evidence>
<evidence type="ECO:0000256" key="1">
    <source>
        <dbReference type="ARBA" id="ARBA00004123"/>
    </source>
</evidence>
<feature type="compositionally biased region" description="Low complexity" evidence="11">
    <location>
        <begin position="971"/>
        <end position="980"/>
    </location>
</feature>
<organism evidence="14 15">
    <name type="scientific">Actinomortierella ambigua</name>
    <dbReference type="NCBI Taxonomy" id="1343610"/>
    <lineage>
        <taxon>Eukaryota</taxon>
        <taxon>Fungi</taxon>
        <taxon>Fungi incertae sedis</taxon>
        <taxon>Mucoromycota</taxon>
        <taxon>Mortierellomycotina</taxon>
        <taxon>Mortierellomycetes</taxon>
        <taxon>Mortierellales</taxon>
        <taxon>Mortierellaceae</taxon>
        <taxon>Actinomortierella</taxon>
    </lineage>
</organism>
<proteinExistence type="inferred from homology"/>
<dbReference type="FunFam" id="3.40.800.20:FF:000005">
    <property type="entry name" value="histone deacetylase 6"/>
    <property type="match status" value="1"/>
</dbReference>
<keyword evidence="9" id="KW-0539">Nucleus</keyword>
<name>A0A9P6U150_9FUNG</name>